<evidence type="ECO:0000313" key="6">
    <source>
        <dbReference type="EMBL" id="QDV34856.1"/>
    </source>
</evidence>
<proteinExistence type="inferred from homology"/>
<feature type="domain" description="Peptidase M16 N-terminal" evidence="4">
    <location>
        <begin position="510"/>
        <end position="620"/>
    </location>
</feature>
<dbReference type="InterPro" id="IPR011765">
    <property type="entry name" value="Pept_M16_N"/>
</dbReference>
<evidence type="ECO:0000259" key="5">
    <source>
        <dbReference type="Pfam" id="PF05193"/>
    </source>
</evidence>
<evidence type="ECO:0000256" key="3">
    <source>
        <dbReference type="SAM" id="SignalP"/>
    </source>
</evidence>
<feature type="domain" description="Peptidase M16 N-terminal" evidence="4">
    <location>
        <begin position="50"/>
        <end position="181"/>
    </location>
</feature>
<protein>
    <submittedName>
        <fullName evidence="6">Peptidase M16 inactive domain protein</fullName>
    </submittedName>
</protein>
<dbReference type="InterPro" id="IPR007863">
    <property type="entry name" value="Peptidase_M16_C"/>
</dbReference>
<dbReference type="EMBL" id="CP036426">
    <property type="protein sequence ID" value="QDV34856.1"/>
    <property type="molecule type" value="Genomic_DNA"/>
</dbReference>
<keyword evidence="3" id="KW-0732">Signal</keyword>
<dbReference type="InterPro" id="IPR011249">
    <property type="entry name" value="Metalloenz_LuxS/M16"/>
</dbReference>
<dbReference type="Proteomes" id="UP000317835">
    <property type="component" value="Chromosome"/>
</dbReference>
<dbReference type="Pfam" id="PF05193">
    <property type="entry name" value="Peptidase_M16_C"/>
    <property type="match status" value="2"/>
</dbReference>
<evidence type="ECO:0000259" key="4">
    <source>
        <dbReference type="Pfam" id="PF00675"/>
    </source>
</evidence>
<dbReference type="InterPro" id="IPR050361">
    <property type="entry name" value="MPP/UQCRC_Complex"/>
</dbReference>
<feature type="chain" id="PRO_5022129363" evidence="3">
    <location>
        <begin position="24"/>
        <end position="948"/>
    </location>
</feature>
<evidence type="ECO:0000256" key="2">
    <source>
        <dbReference type="SAM" id="MobiDB-lite"/>
    </source>
</evidence>
<dbReference type="PANTHER" id="PTHR11851:SF49">
    <property type="entry name" value="MITOCHONDRIAL-PROCESSING PEPTIDASE SUBUNIT ALPHA"/>
    <property type="match status" value="1"/>
</dbReference>
<dbReference type="PANTHER" id="PTHR11851">
    <property type="entry name" value="METALLOPROTEASE"/>
    <property type="match status" value="1"/>
</dbReference>
<dbReference type="GO" id="GO:0046872">
    <property type="term" value="F:metal ion binding"/>
    <property type="evidence" value="ECO:0007669"/>
    <property type="project" value="InterPro"/>
</dbReference>
<dbReference type="OrthoDB" id="9811314at2"/>
<feature type="domain" description="Peptidase M16 C-terminal" evidence="5">
    <location>
        <begin position="663"/>
        <end position="841"/>
    </location>
</feature>
<dbReference type="SUPFAM" id="SSF63411">
    <property type="entry name" value="LuxS/MPP-like metallohydrolase"/>
    <property type="match status" value="4"/>
</dbReference>
<dbReference type="Gene3D" id="3.30.830.10">
    <property type="entry name" value="Metalloenzyme, LuxS/M16 peptidase-like"/>
    <property type="match status" value="4"/>
</dbReference>
<feature type="domain" description="Peptidase M16 C-terminal" evidence="5">
    <location>
        <begin position="206"/>
        <end position="382"/>
    </location>
</feature>
<comment type="similarity">
    <text evidence="1">Belongs to the peptidase M16 family.</text>
</comment>
<organism evidence="6 7">
    <name type="scientific">Tautonia plasticadhaerens</name>
    <dbReference type="NCBI Taxonomy" id="2527974"/>
    <lineage>
        <taxon>Bacteria</taxon>
        <taxon>Pseudomonadati</taxon>
        <taxon>Planctomycetota</taxon>
        <taxon>Planctomycetia</taxon>
        <taxon>Isosphaerales</taxon>
        <taxon>Isosphaeraceae</taxon>
        <taxon>Tautonia</taxon>
    </lineage>
</organism>
<evidence type="ECO:0000313" key="7">
    <source>
        <dbReference type="Proteomes" id="UP000317835"/>
    </source>
</evidence>
<accession>A0A518H1Y3</accession>
<dbReference type="RefSeq" id="WP_145270043.1">
    <property type="nucleotide sequence ID" value="NZ_CP036426.1"/>
</dbReference>
<evidence type="ECO:0000256" key="1">
    <source>
        <dbReference type="ARBA" id="ARBA00007261"/>
    </source>
</evidence>
<dbReference type="KEGG" id="tpla:ElP_27530"/>
<dbReference type="AlphaFoldDB" id="A0A518H1Y3"/>
<name>A0A518H1Y3_9BACT</name>
<dbReference type="Pfam" id="PF00675">
    <property type="entry name" value="Peptidase_M16"/>
    <property type="match status" value="2"/>
</dbReference>
<reference evidence="6 7" key="1">
    <citation type="submission" date="2019-02" db="EMBL/GenBank/DDBJ databases">
        <title>Deep-cultivation of Planctomycetes and their phenomic and genomic characterization uncovers novel biology.</title>
        <authorList>
            <person name="Wiegand S."/>
            <person name="Jogler M."/>
            <person name="Boedeker C."/>
            <person name="Pinto D."/>
            <person name="Vollmers J."/>
            <person name="Rivas-Marin E."/>
            <person name="Kohn T."/>
            <person name="Peeters S.H."/>
            <person name="Heuer A."/>
            <person name="Rast P."/>
            <person name="Oberbeckmann S."/>
            <person name="Bunk B."/>
            <person name="Jeske O."/>
            <person name="Meyerdierks A."/>
            <person name="Storesund J.E."/>
            <person name="Kallscheuer N."/>
            <person name="Luecker S."/>
            <person name="Lage O.M."/>
            <person name="Pohl T."/>
            <person name="Merkel B.J."/>
            <person name="Hornburger P."/>
            <person name="Mueller R.-W."/>
            <person name="Bruemmer F."/>
            <person name="Labrenz M."/>
            <person name="Spormann A.M."/>
            <person name="Op den Camp H."/>
            <person name="Overmann J."/>
            <person name="Amann R."/>
            <person name="Jetten M.S.M."/>
            <person name="Mascher T."/>
            <person name="Medema M.H."/>
            <person name="Devos D.P."/>
            <person name="Kaster A.-K."/>
            <person name="Ovreas L."/>
            <person name="Rohde M."/>
            <person name="Galperin M.Y."/>
            <person name="Jogler C."/>
        </authorList>
    </citation>
    <scope>NUCLEOTIDE SEQUENCE [LARGE SCALE GENOMIC DNA]</scope>
    <source>
        <strain evidence="6 7">ElP</strain>
    </source>
</reference>
<feature type="signal peptide" evidence="3">
    <location>
        <begin position="1"/>
        <end position="23"/>
    </location>
</feature>
<feature type="region of interest" description="Disordered" evidence="2">
    <location>
        <begin position="925"/>
        <end position="948"/>
    </location>
</feature>
<gene>
    <name evidence="6" type="ORF">ElP_27530</name>
</gene>
<sequence length="948" mass="102541" precursor="true">MQATRRGALIAALVLVGAGPATAAPQDEPRRPQIPDLGVETYALPNGLEVILHEDHTIPVVAVNVWYKVGSKDEAEGRTGFAHLFEHLMFQGSQNLEGEYFAPLEPIGADLNGSTNTDRTNYYEVVPSNALELALWLEADRMGFLLPTLTQESLDNQRDVVKNERRQRIDNVPYGQVQERILGALYPGDHPYHHSVIGSMEDLSAATLDDVKNFFRRYYNPNNASLCLAGDFDPAEAKALIEKYFGPIPAGPEPEPIPTRVPTLDVSVDLAITDRVSLPRVYLSWPTVPQGHPDEQALDVLGDVLGQLDKESRLEKAMVYDEPLASQVFAYHGADALSGTFAVIATGRPDGVLDDLVAVIDREIARLQREGATPDEVLKSQNTTESGLVFGLQDVGTRADFFNSNNVNFGDPLAYRDRLQELFDVTAEDVRRVANQYLTPDRVRMDVTPGSPTPRPPEVASNAARDVEFVAEDPAIEDAFDRSIQPGTGEAPEFSPPPVERRALENGLEVLVVSRPQLPILTMDLVVKGGGALVPEAKDGVAELLADLLTEGTADKDAQELAGALSRIGASIYASAGIEAMTVSLSTLTKHTDDALDLFAEVVLNPAFRDADLERQRDLLLAGLLRQRDSATSIADNVFPILLYGESHPYGRPVEGTLETVPSITRDDVAAFHSLLFRPNNAALIVVGDTTADAIVDRLERSPIGRWAPGEVPAFNLPEPAPSPAGTLYLVDRPESAQSVLSVGEIGLPRDTPDYFPATLLNAVFGGQFSSRINLNLREDKGYTYGARSGFSFRKGAGPFSAGASVQTAVTAPALSELHRELVEITGDRPVTEQELADARGKLVLGFPGDFETAGSVASQLEALVLYGLPDDYFTTYQDALEAVTLEQVREAATRHLHPGKMTMLVVGDRDAIASELESLPFVPSITLRDPQGDPVESADGAESEGGR</sequence>
<keyword evidence="7" id="KW-1185">Reference proteome</keyword>